<dbReference type="SUPFAM" id="SSF54001">
    <property type="entry name" value="Cysteine proteinases"/>
    <property type="match status" value="1"/>
</dbReference>
<comment type="caution">
    <text evidence="5">The sequence shown here is derived from an EMBL/GenBank/DDBJ whole genome shotgun (WGS) entry which is preliminary data.</text>
</comment>
<keyword evidence="2" id="KW-0645">Protease</keyword>
<sequence>MHINAGGYDLDNEFFIDLATPCKWVSSTHMDVLADYVGRLHAEALRGNRTMLVAPWFSAYLLAIWDVLVFDPNPRLKTEDEVATLMEPVAAMLPYLAKKVCPADAVGEHQLVPFHVERVADLYENRRSGDCGPVAIKFLEMHSTGNEQPTMASLTDDLVDIFRKQYGMEIYKDWVVPLYL</sequence>
<proteinExistence type="inferred from homology"/>
<keyword evidence="6" id="KW-1185">Reference proteome</keyword>
<name>A0ABQ7ASV8_BRACR</name>
<dbReference type="PROSITE" id="PS50600">
    <property type="entry name" value="ULP_PROTEASE"/>
    <property type="match status" value="1"/>
</dbReference>
<evidence type="ECO:0000256" key="3">
    <source>
        <dbReference type="ARBA" id="ARBA00022801"/>
    </source>
</evidence>
<evidence type="ECO:0000313" key="5">
    <source>
        <dbReference type="EMBL" id="KAF3517175.1"/>
    </source>
</evidence>
<dbReference type="Proteomes" id="UP000266723">
    <property type="component" value="Unassembled WGS sequence"/>
</dbReference>
<feature type="domain" description="Ubiquitin-like protease family profile" evidence="4">
    <location>
        <begin position="1"/>
        <end position="142"/>
    </location>
</feature>
<comment type="similarity">
    <text evidence="1">Belongs to the peptidase C48 family.</text>
</comment>
<organism evidence="5 6">
    <name type="scientific">Brassica cretica</name>
    <name type="common">Mustard</name>
    <dbReference type="NCBI Taxonomy" id="69181"/>
    <lineage>
        <taxon>Eukaryota</taxon>
        <taxon>Viridiplantae</taxon>
        <taxon>Streptophyta</taxon>
        <taxon>Embryophyta</taxon>
        <taxon>Tracheophyta</taxon>
        <taxon>Spermatophyta</taxon>
        <taxon>Magnoliopsida</taxon>
        <taxon>eudicotyledons</taxon>
        <taxon>Gunneridae</taxon>
        <taxon>Pentapetalae</taxon>
        <taxon>rosids</taxon>
        <taxon>malvids</taxon>
        <taxon>Brassicales</taxon>
        <taxon>Brassicaceae</taxon>
        <taxon>Brassiceae</taxon>
        <taxon>Brassica</taxon>
    </lineage>
</organism>
<protein>
    <recommendedName>
        <fullName evidence="4">Ubiquitin-like protease family profile domain-containing protein</fullName>
    </recommendedName>
</protein>
<evidence type="ECO:0000256" key="2">
    <source>
        <dbReference type="ARBA" id="ARBA00022670"/>
    </source>
</evidence>
<evidence type="ECO:0000313" key="6">
    <source>
        <dbReference type="Proteomes" id="UP000266723"/>
    </source>
</evidence>
<evidence type="ECO:0000256" key="1">
    <source>
        <dbReference type="ARBA" id="ARBA00005234"/>
    </source>
</evidence>
<dbReference type="InterPro" id="IPR038765">
    <property type="entry name" value="Papain-like_cys_pep_sf"/>
</dbReference>
<reference evidence="5 6" key="1">
    <citation type="journal article" date="2020" name="BMC Genomics">
        <title>Intraspecific diversification of the crop wild relative Brassica cretica Lam. using demographic model selection.</title>
        <authorList>
            <person name="Kioukis A."/>
            <person name="Michalopoulou V.A."/>
            <person name="Briers L."/>
            <person name="Pirintsos S."/>
            <person name="Studholme D.J."/>
            <person name="Pavlidis P."/>
            <person name="Sarris P.F."/>
        </authorList>
    </citation>
    <scope>NUCLEOTIDE SEQUENCE [LARGE SCALE GENOMIC DNA]</scope>
    <source>
        <strain evidence="6">cv. PFS-1207/04</strain>
    </source>
</reference>
<dbReference type="Pfam" id="PF02902">
    <property type="entry name" value="Peptidase_C48"/>
    <property type="match status" value="1"/>
</dbReference>
<keyword evidence="3" id="KW-0378">Hydrolase</keyword>
<evidence type="ECO:0000259" key="4">
    <source>
        <dbReference type="PROSITE" id="PS50600"/>
    </source>
</evidence>
<dbReference type="EMBL" id="QGKV02001556">
    <property type="protein sequence ID" value="KAF3517175.1"/>
    <property type="molecule type" value="Genomic_DNA"/>
</dbReference>
<accession>A0ABQ7ASV8</accession>
<dbReference type="InterPro" id="IPR003653">
    <property type="entry name" value="Peptidase_C48_C"/>
</dbReference>
<gene>
    <name evidence="5" type="ORF">DY000_02062500</name>
</gene>